<feature type="chain" id="PRO_5017216344" evidence="1">
    <location>
        <begin position="25"/>
        <end position="197"/>
    </location>
</feature>
<evidence type="ECO:0000259" key="2">
    <source>
        <dbReference type="PROSITE" id="PS50206"/>
    </source>
</evidence>
<gene>
    <name evidence="3" type="ORF">SAMN05421831_10488</name>
</gene>
<feature type="signal peptide" evidence="1">
    <location>
        <begin position="1"/>
        <end position="24"/>
    </location>
</feature>
<evidence type="ECO:0000313" key="3">
    <source>
        <dbReference type="EMBL" id="SEI55848.1"/>
    </source>
</evidence>
<dbReference type="EMBL" id="FNYH01000004">
    <property type="protein sequence ID" value="SEI55848.1"/>
    <property type="molecule type" value="Genomic_DNA"/>
</dbReference>
<dbReference type="Pfam" id="PF00581">
    <property type="entry name" value="Rhodanese"/>
    <property type="match status" value="1"/>
</dbReference>
<dbReference type="Gene3D" id="3.40.250.10">
    <property type="entry name" value="Rhodanese-like domain"/>
    <property type="match status" value="1"/>
</dbReference>
<proteinExistence type="predicted"/>
<dbReference type="PROSITE" id="PS50206">
    <property type="entry name" value="RHODANESE_3"/>
    <property type="match status" value="1"/>
</dbReference>
<dbReference type="GO" id="GO:0016740">
    <property type="term" value="F:transferase activity"/>
    <property type="evidence" value="ECO:0007669"/>
    <property type="project" value="UniProtKB-KW"/>
</dbReference>
<dbReference type="STRING" id="64971.SAMN05421831_10488"/>
<evidence type="ECO:0000256" key="1">
    <source>
        <dbReference type="SAM" id="SignalP"/>
    </source>
</evidence>
<sequence length="197" mass="22091">MLRPLHWLALAGVSLSLSLAPAYAAEKPNKTTAQTQLDLYVDAREAWQLLQNHQDALLVDVRDPIEIKFTGMATATDIHVPWMLADVSAWDEKQQSWAMRKNPHFMTELLQQLAAHQADQQTPIIVMCRSGSTRSAPVVDELAKLGYTQVWTVTDGFEGDRLQTGDSKGVRALNGWRNAGLPWSYRIDPKVAWQPES</sequence>
<dbReference type="SMART" id="SM00450">
    <property type="entry name" value="RHOD"/>
    <property type="match status" value="1"/>
</dbReference>
<protein>
    <submittedName>
        <fullName evidence="3">Rhodanese-related sulfurtransferase</fullName>
    </submittedName>
</protein>
<accession>A0A1H6RJ71</accession>
<dbReference type="OrthoDB" id="7835227at2"/>
<name>A0A1H6RJ71_9GAMM</name>
<reference evidence="4" key="1">
    <citation type="submission" date="2016-10" db="EMBL/GenBank/DDBJ databases">
        <authorList>
            <person name="Varghese N."/>
            <person name="Submissions S."/>
        </authorList>
    </citation>
    <scope>NUCLEOTIDE SEQUENCE [LARGE SCALE GENOMIC DNA]</scope>
    <source>
        <strain evidence="4">DSM 7165</strain>
    </source>
</reference>
<dbReference type="InterPro" id="IPR001763">
    <property type="entry name" value="Rhodanese-like_dom"/>
</dbReference>
<keyword evidence="1" id="KW-0732">Signal</keyword>
<keyword evidence="4" id="KW-1185">Reference proteome</keyword>
<dbReference type="AlphaFoldDB" id="A0A1H6RJ71"/>
<keyword evidence="3" id="KW-0808">Transferase</keyword>
<organism evidence="3 4">
    <name type="scientific">Allopseudospirillum japonicum</name>
    <dbReference type="NCBI Taxonomy" id="64971"/>
    <lineage>
        <taxon>Bacteria</taxon>
        <taxon>Pseudomonadati</taxon>
        <taxon>Pseudomonadota</taxon>
        <taxon>Gammaproteobacteria</taxon>
        <taxon>Oceanospirillales</taxon>
        <taxon>Oceanospirillaceae</taxon>
        <taxon>Allopseudospirillum</taxon>
    </lineage>
</organism>
<dbReference type="RefSeq" id="WP_093308963.1">
    <property type="nucleotide sequence ID" value="NZ_FNYH01000004.1"/>
</dbReference>
<evidence type="ECO:0000313" key="4">
    <source>
        <dbReference type="Proteomes" id="UP000242999"/>
    </source>
</evidence>
<dbReference type="Proteomes" id="UP000242999">
    <property type="component" value="Unassembled WGS sequence"/>
</dbReference>
<dbReference type="SUPFAM" id="SSF52821">
    <property type="entry name" value="Rhodanese/Cell cycle control phosphatase"/>
    <property type="match status" value="1"/>
</dbReference>
<dbReference type="InterPro" id="IPR036873">
    <property type="entry name" value="Rhodanese-like_dom_sf"/>
</dbReference>
<feature type="domain" description="Rhodanese" evidence="2">
    <location>
        <begin position="52"/>
        <end position="169"/>
    </location>
</feature>